<evidence type="ECO:0000313" key="2">
    <source>
        <dbReference type="Proteomes" id="UP000285146"/>
    </source>
</evidence>
<comment type="caution">
    <text evidence="1">The sequence shown here is derived from an EMBL/GenBank/DDBJ whole genome shotgun (WGS) entry which is preliminary data.</text>
</comment>
<dbReference type="InParanoid" id="A0A423XD84"/>
<reference evidence="1 2" key="1">
    <citation type="submission" date="2015-09" db="EMBL/GenBank/DDBJ databases">
        <title>Host preference determinants of Valsa canker pathogens revealed by comparative genomics.</title>
        <authorList>
            <person name="Yin Z."/>
            <person name="Huang L."/>
        </authorList>
    </citation>
    <scope>NUCLEOTIDE SEQUENCE [LARGE SCALE GENOMIC DNA]</scope>
    <source>
        <strain evidence="1 2">SXYLt</strain>
    </source>
</reference>
<protein>
    <submittedName>
        <fullName evidence="1">Uncharacterized protein</fullName>
    </submittedName>
</protein>
<dbReference type="AlphaFoldDB" id="A0A423XD84"/>
<name>A0A423XD84_9PEZI</name>
<dbReference type="Proteomes" id="UP000285146">
    <property type="component" value="Unassembled WGS sequence"/>
</dbReference>
<evidence type="ECO:0000313" key="1">
    <source>
        <dbReference type="EMBL" id="ROW14023.1"/>
    </source>
</evidence>
<accession>A0A423XD84</accession>
<sequence>MCSTASLMVRSIRWLMQKGQRMGRSVLEMGTLDGMGVRLRSSPTTEYRGPLSDLSRSSRMAAASASASASSCCSACSAFWSISSGSSSPYESPEWAVAAAGGGAAAAAAADDDEAWWWLPLPMPSSGSLLPPPTPASAAAAPPWFGCPLWLRCGFSSLLTTSSLTRAHVASEGSMPTILWMDSRMEVGLVSGVTPMNLGTVSTR</sequence>
<proteinExistence type="predicted"/>
<organism evidence="1 2">
    <name type="scientific">Cytospora leucostoma</name>
    <dbReference type="NCBI Taxonomy" id="1230097"/>
    <lineage>
        <taxon>Eukaryota</taxon>
        <taxon>Fungi</taxon>
        <taxon>Dikarya</taxon>
        <taxon>Ascomycota</taxon>
        <taxon>Pezizomycotina</taxon>
        <taxon>Sordariomycetes</taxon>
        <taxon>Sordariomycetidae</taxon>
        <taxon>Diaporthales</taxon>
        <taxon>Cytosporaceae</taxon>
        <taxon>Cytospora</taxon>
    </lineage>
</organism>
<dbReference type="EMBL" id="LKEB01000016">
    <property type="protein sequence ID" value="ROW14023.1"/>
    <property type="molecule type" value="Genomic_DNA"/>
</dbReference>
<keyword evidence="2" id="KW-1185">Reference proteome</keyword>
<gene>
    <name evidence="1" type="ORF">VPNG_04177</name>
</gene>